<dbReference type="InterPro" id="IPR011010">
    <property type="entry name" value="DNA_brk_join_enz"/>
</dbReference>
<keyword evidence="4" id="KW-0233">DNA recombination</keyword>
<keyword evidence="3 5" id="KW-0238">DNA-binding</keyword>
<evidence type="ECO:0000256" key="2">
    <source>
        <dbReference type="ARBA" id="ARBA00022908"/>
    </source>
</evidence>
<dbReference type="InterPro" id="IPR044068">
    <property type="entry name" value="CB"/>
</dbReference>
<dbReference type="PANTHER" id="PTHR30349">
    <property type="entry name" value="PHAGE INTEGRASE-RELATED"/>
    <property type="match status" value="1"/>
</dbReference>
<dbReference type="STRING" id="1176587.A8C56_21270"/>
<dbReference type="PANTHER" id="PTHR30349:SF64">
    <property type="entry name" value="PROPHAGE INTEGRASE INTD-RELATED"/>
    <property type="match status" value="1"/>
</dbReference>
<dbReference type="RefSeq" id="WP_067760508.1">
    <property type="nucleotide sequence ID" value="NZ_CP015772.1"/>
</dbReference>
<dbReference type="InterPro" id="IPR002104">
    <property type="entry name" value="Integrase_catalytic"/>
</dbReference>
<dbReference type="SUPFAM" id="SSF56349">
    <property type="entry name" value="DNA breaking-rejoining enzymes"/>
    <property type="match status" value="1"/>
</dbReference>
<keyword evidence="2" id="KW-0229">DNA integration</keyword>
<feature type="domain" description="Tyr recombinase" evidence="6">
    <location>
        <begin position="207"/>
        <end position="403"/>
    </location>
</feature>
<evidence type="ECO:0000256" key="1">
    <source>
        <dbReference type="ARBA" id="ARBA00008857"/>
    </source>
</evidence>
<evidence type="ECO:0008006" key="10">
    <source>
        <dbReference type="Google" id="ProtNLM"/>
    </source>
</evidence>
<proteinExistence type="inferred from homology"/>
<dbReference type="GO" id="GO:0015074">
    <property type="term" value="P:DNA integration"/>
    <property type="evidence" value="ECO:0007669"/>
    <property type="project" value="UniProtKB-KW"/>
</dbReference>
<sequence length="409" mass="47934">MNKQHIFTQIIPDYRRTMQDDRYPLKLKITYKGERRYYGTGYTANKKEWELINDPNPRGKYKTTRNEIVAIETKAMELVKKIVPFSFREFQEEFFEKPIKYQTLKNAFDELIAQLKKEDRVGTATNYQTTINALEIFRPNMRLENVTIKYLQDFENDMLARNNSLTTVGIYLRNVRAVVNKAIADGYFNPKFYPFGRNKYQIPTTLGTKRSLSKEQLKKIFEYQAASDDYFVNRSLAFWKLSYLANGLNMRDIANLRWENLQDDIIVVYHEKTKRLNRQRPKRITVIRNKIINNIIGQWGNKPGKPQELVFNIVDATDDAQIRMDKVLQFIKVTNKWMKRIGTELGFGLSLTTYVARHSFSTMLLRSGASVEFISESLGHSDIKTTQFYLGGFDLEAKKKMMKALVDFG</sequence>
<evidence type="ECO:0000256" key="3">
    <source>
        <dbReference type="ARBA" id="ARBA00023125"/>
    </source>
</evidence>
<dbReference type="GO" id="GO:0003677">
    <property type="term" value="F:DNA binding"/>
    <property type="evidence" value="ECO:0007669"/>
    <property type="project" value="UniProtKB-UniRule"/>
</dbReference>
<dbReference type="PROSITE" id="PS51900">
    <property type="entry name" value="CB"/>
    <property type="match status" value="1"/>
</dbReference>
<dbReference type="Gene3D" id="1.10.443.10">
    <property type="entry name" value="Intergrase catalytic core"/>
    <property type="match status" value="1"/>
</dbReference>
<evidence type="ECO:0000256" key="4">
    <source>
        <dbReference type="ARBA" id="ARBA00023172"/>
    </source>
</evidence>
<dbReference type="InterPro" id="IPR035386">
    <property type="entry name" value="Arm-DNA-bind_5"/>
</dbReference>
<dbReference type="Gene3D" id="1.10.150.130">
    <property type="match status" value="1"/>
</dbReference>
<dbReference type="Pfam" id="PF00589">
    <property type="entry name" value="Phage_integrase"/>
    <property type="match status" value="1"/>
</dbReference>
<keyword evidence="9" id="KW-1185">Reference proteome</keyword>
<feature type="domain" description="Core-binding (CB)" evidence="7">
    <location>
        <begin position="102"/>
        <end position="183"/>
    </location>
</feature>
<dbReference type="EMBL" id="CP015772">
    <property type="protein sequence ID" value="ANH83174.1"/>
    <property type="molecule type" value="Genomic_DNA"/>
</dbReference>
<reference evidence="8 9" key="1">
    <citation type="submission" date="2016-05" db="EMBL/GenBank/DDBJ databases">
        <title>Niabella ginsenosidivorans BS26 whole genome sequencing.</title>
        <authorList>
            <person name="Im W.T."/>
            <person name="Siddiqi M.Z."/>
        </authorList>
    </citation>
    <scope>NUCLEOTIDE SEQUENCE [LARGE SCALE GENOMIC DNA]</scope>
    <source>
        <strain evidence="8 9">BS26</strain>
    </source>
</reference>
<evidence type="ECO:0000259" key="6">
    <source>
        <dbReference type="PROSITE" id="PS51898"/>
    </source>
</evidence>
<dbReference type="Pfam" id="PF13102">
    <property type="entry name" value="Phage_int_SAM_5"/>
    <property type="match status" value="1"/>
</dbReference>
<dbReference type="InterPro" id="IPR025269">
    <property type="entry name" value="SAM-like_dom"/>
</dbReference>
<dbReference type="InterPro" id="IPR013762">
    <property type="entry name" value="Integrase-like_cat_sf"/>
</dbReference>
<dbReference type="InterPro" id="IPR010998">
    <property type="entry name" value="Integrase_recombinase_N"/>
</dbReference>
<evidence type="ECO:0000313" key="8">
    <source>
        <dbReference type="EMBL" id="ANH83174.1"/>
    </source>
</evidence>
<dbReference type="AlphaFoldDB" id="A0A1A9I9H0"/>
<comment type="similarity">
    <text evidence="1">Belongs to the 'phage' integrase family.</text>
</comment>
<gene>
    <name evidence="8" type="ORF">A8C56_21270</name>
</gene>
<dbReference type="Pfam" id="PF17293">
    <property type="entry name" value="Arm-DNA-bind_5"/>
    <property type="match status" value="1"/>
</dbReference>
<dbReference type="InterPro" id="IPR050090">
    <property type="entry name" value="Tyrosine_recombinase_XerCD"/>
</dbReference>
<dbReference type="GO" id="GO:0006310">
    <property type="term" value="P:DNA recombination"/>
    <property type="evidence" value="ECO:0007669"/>
    <property type="project" value="UniProtKB-KW"/>
</dbReference>
<dbReference type="Proteomes" id="UP000077667">
    <property type="component" value="Chromosome"/>
</dbReference>
<dbReference type="PROSITE" id="PS51898">
    <property type="entry name" value="TYR_RECOMBINASE"/>
    <property type="match status" value="1"/>
</dbReference>
<evidence type="ECO:0000259" key="7">
    <source>
        <dbReference type="PROSITE" id="PS51900"/>
    </source>
</evidence>
<evidence type="ECO:0000313" key="9">
    <source>
        <dbReference type="Proteomes" id="UP000077667"/>
    </source>
</evidence>
<organism evidence="8 9">
    <name type="scientific">Niabella ginsenosidivorans</name>
    <dbReference type="NCBI Taxonomy" id="1176587"/>
    <lineage>
        <taxon>Bacteria</taxon>
        <taxon>Pseudomonadati</taxon>
        <taxon>Bacteroidota</taxon>
        <taxon>Chitinophagia</taxon>
        <taxon>Chitinophagales</taxon>
        <taxon>Chitinophagaceae</taxon>
        <taxon>Niabella</taxon>
    </lineage>
</organism>
<accession>A0A1A9I9H0</accession>
<protein>
    <recommendedName>
        <fullName evidence="10">Tyr recombinase domain-containing protein</fullName>
    </recommendedName>
</protein>
<dbReference type="KEGG" id="nia:A8C56_21270"/>
<evidence type="ECO:0000256" key="5">
    <source>
        <dbReference type="PROSITE-ProRule" id="PRU01248"/>
    </source>
</evidence>
<name>A0A1A9I9H0_9BACT</name>